<sequence length="62" mass="7141">VRLVDIYNFFGLDEADLETCRQAVAEAPPMTNEQAWEIGRICGWIPMERDPDGEGWRPLPQH</sequence>
<organism evidence="1 2">
    <name type="scientific">Mycobacterium terramassiliense</name>
    <dbReference type="NCBI Taxonomy" id="1841859"/>
    <lineage>
        <taxon>Bacteria</taxon>
        <taxon>Bacillati</taxon>
        <taxon>Actinomycetota</taxon>
        <taxon>Actinomycetes</taxon>
        <taxon>Mycobacteriales</taxon>
        <taxon>Mycobacteriaceae</taxon>
        <taxon>Mycobacterium</taxon>
    </lineage>
</organism>
<keyword evidence="2" id="KW-1185">Reference proteome</keyword>
<feature type="non-terminal residue" evidence="1">
    <location>
        <position position="1"/>
    </location>
</feature>
<dbReference type="EMBL" id="FTRV01000016">
    <property type="protein sequence ID" value="SPM31522.1"/>
    <property type="molecule type" value="Genomic_DNA"/>
</dbReference>
<dbReference type="AlphaFoldDB" id="A0A2U3NJ30"/>
<evidence type="ECO:0000313" key="1">
    <source>
        <dbReference type="EMBL" id="SPM31522.1"/>
    </source>
</evidence>
<reference evidence="1 2" key="1">
    <citation type="submission" date="2017-01" db="EMBL/GenBank/DDBJ databases">
        <authorList>
            <consortium name="Urmite Genomes"/>
        </authorList>
    </citation>
    <scope>NUCLEOTIDE SEQUENCE [LARGE SCALE GENOMIC DNA]</scope>
    <source>
        <strain evidence="1 2">AB308</strain>
    </source>
</reference>
<protein>
    <submittedName>
        <fullName evidence="1">Mycobacterium terramassiliense ORFan</fullName>
    </submittedName>
</protein>
<evidence type="ECO:0000313" key="2">
    <source>
        <dbReference type="Proteomes" id="UP000241595"/>
    </source>
</evidence>
<proteinExistence type="predicted"/>
<accession>A0A2U3NJ30</accession>
<name>A0A2U3NJ30_9MYCO</name>
<gene>
    <name evidence="1" type="ORF">MTAB308_5041</name>
</gene>
<dbReference type="Proteomes" id="UP000241595">
    <property type="component" value="Unassembled WGS sequence"/>
</dbReference>